<dbReference type="EnsemblPlants" id="AVESA.00010b.r2.4CG1281110.1">
    <property type="protein sequence ID" value="AVESA.00010b.r2.4CG1281110.1.CDS"/>
    <property type="gene ID" value="AVESA.00010b.r2.4CG1281110"/>
</dbReference>
<keyword evidence="2" id="KW-1185">Reference proteome</keyword>
<reference evidence="1" key="2">
    <citation type="submission" date="2025-09" db="UniProtKB">
        <authorList>
            <consortium name="EnsemblPlants"/>
        </authorList>
    </citation>
    <scope>IDENTIFICATION</scope>
</reference>
<reference evidence="1" key="1">
    <citation type="submission" date="2021-05" db="EMBL/GenBank/DDBJ databases">
        <authorList>
            <person name="Scholz U."/>
            <person name="Mascher M."/>
            <person name="Fiebig A."/>
        </authorList>
    </citation>
    <scope>NUCLEOTIDE SEQUENCE [LARGE SCALE GENOMIC DNA]</scope>
</reference>
<evidence type="ECO:0000313" key="1">
    <source>
        <dbReference type="EnsemblPlants" id="AVESA.00010b.r2.4CG1281110.1.CDS"/>
    </source>
</evidence>
<protein>
    <submittedName>
        <fullName evidence="1">Uncharacterized protein</fullName>
    </submittedName>
</protein>
<accession>A0ACD5WRQ4</accession>
<name>A0ACD5WRQ4_AVESA</name>
<organism evidence="1 2">
    <name type="scientific">Avena sativa</name>
    <name type="common">Oat</name>
    <dbReference type="NCBI Taxonomy" id="4498"/>
    <lineage>
        <taxon>Eukaryota</taxon>
        <taxon>Viridiplantae</taxon>
        <taxon>Streptophyta</taxon>
        <taxon>Embryophyta</taxon>
        <taxon>Tracheophyta</taxon>
        <taxon>Spermatophyta</taxon>
        <taxon>Magnoliopsida</taxon>
        <taxon>Liliopsida</taxon>
        <taxon>Poales</taxon>
        <taxon>Poaceae</taxon>
        <taxon>BOP clade</taxon>
        <taxon>Pooideae</taxon>
        <taxon>Poodae</taxon>
        <taxon>Poeae</taxon>
        <taxon>Poeae Chloroplast Group 1 (Aveneae type)</taxon>
        <taxon>Aveninae</taxon>
        <taxon>Avena</taxon>
    </lineage>
</organism>
<sequence length="411" mass="46623">MRSKDLTFATRPRSVMLDIVGCNGRGILLAPYGDHWREMRKICIVELLSAKQVKRMESIKAEEVAHLVRHLTESSAMGRTVNLSHKMSELTNNIIARALFGAKCRQQGEYLRELDQVIKLVGGFSLVDLFPSSRIVRWFDVGERNMRKSYGRIQRIIAHIIEERKAARAASVCSTTDEDLLDVLLRLQADDSLPVPLTEETIGVVIFDIFAGGTETSSTTMEWAMSELLKNPEVLSKVHLELKEVLGSEREIITNADMGELRYMRMVIKESLRLHPPGPLLAPRQAREDCEIMDYHIARGTIVHINVFAISRDPRYWDNPEAFNPERFQDSHVDFKGSNFEFTPFGAGRRQCPGILFGTSTLEIVLANLLYHFNWLLPEGSSPMSLDMSEKFGMTTGRRSDLQLIPARYAL</sequence>
<dbReference type="Proteomes" id="UP001732700">
    <property type="component" value="Chromosome 4C"/>
</dbReference>
<evidence type="ECO:0000313" key="2">
    <source>
        <dbReference type="Proteomes" id="UP001732700"/>
    </source>
</evidence>
<proteinExistence type="predicted"/>